<keyword evidence="2" id="KW-1133">Transmembrane helix</keyword>
<feature type="transmembrane region" description="Helical" evidence="2">
    <location>
        <begin position="197"/>
        <end position="221"/>
    </location>
</feature>
<feature type="region of interest" description="Disordered" evidence="1">
    <location>
        <begin position="66"/>
        <end position="89"/>
    </location>
</feature>
<organism evidence="3">
    <name type="scientific">Pycnococcus provasolii</name>
    <dbReference type="NCBI Taxonomy" id="41880"/>
    <lineage>
        <taxon>Eukaryota</taxon>
        <taxon>Viridiplantae</taxon>
        <taxon>Chlorophyta</taxon>
        <taxon>Pseudoscourfieldiophyceae</taxon>
        <taxon>Pseudoscourfieldiales</taxon>
        <taxon>Pycnococcaceae</taxon>
        <taxon>Pycnococcus</taxon>
    </lineage>
</organism>
<gene>
    <name evidence="3" type="ORF">PPRO1471_LOCUS8781</name>
</gene>
<keyword evidence="2" id="KW-0472">Membrane</keyword>
<feature type="compositionally biased region" description="Low complexity" evidence="1">
    <location>
        <begin position="73"/>
        <end position="83"/>
    </location>
</feature>
<dbReference type="EMBL" id="HBGR01013214">
    <property type="protein sequence ID" value="CAD9396013.1"/>
    <property type="molecule type" value="Transcribed_RNA"/>
</dbReference>
<feature type="transmembrane region" description="Helical" evidence="2">
    <location>
        <begin position="136"/>
        <end position="155"/>
    </location>
</feature>
<evidence type="ECO:0000256" key="2">
    <source>
        <dbReference type="SAM" id="Phobius"/>
    </source>
</evidence>
<proteinExistence type="predicted"/>
<dbReference type="PANTHER" id="PTHR34370:SF2">
    <property type="entry name" value="GAG-POL POLYPROTEIN_RETROTRANSPOSON"/>
    <property type="match status" value="1"/>
</dbReference>
<feature type="transmembrane region" description="Helical" evidence="2">
    <location>
        <begin position="102"/>
        <end position="124"/>
    </location>
</feature>
<protein>
    <submittedName>
        <fullName evidence="3">Uncharacterized protein</fullName>
    </submittedName>
</protein>
<dbReference type="PANTHER" id="PTHR34370">
    <property type="entry name" value="OS04G0600100 PROTEIN"/>
    <property type="match status" value="1"/>
</dbReference>
<evidence type="ECO:0000256" key="1">
    <source>
        <dbReference type="SAM" id="MobiDB-lite"/>
    </source>
</evidence>
<name>A0A7S2BG51_9CHLO</name>
<evidence type="ECO:0000313" key="3">
    <source>
        <dbReference type="EMBL" id="CAD9396013.1"/>
    </source>
</evidence>
<keyword evidence="2" id="KW-0812">Transmembrane</keyword>
<accession>A0A7S2BG51</accession>
<reference evidence="3" key="1">
    <citation type="submission" date="2021-01" db="EMBL/GenBank/DDBJ databases">
        <authorList>
            <person name="Corre E."/>
            <person name="Pelletier E."/>
            <person name="Niang G."/>
            <person name="Scheremetjew M."/>
            <person name="Finn R."/>
            <person name="Kale V."/>
            <person name="Holt S."/>
            <person name="Cochrane G."/>
            <person name="Meng A."/>
            <person name="Brown T."/>
            <person name="Cohen L."/>
        </authorList>
    </citation>
    <scope>NUCLEOTIDE SEQUENCE</scope>
    <source>
        <strain evidence="3">RCC733</strain>
    </source>
</reference>
<dbReference type="AlphaFoldDB" id="A0A7S2BG51"/>
<sequence>MLARFVTQNSNAAMHTTTVHSVRAHGRLAPPTLVLGPSTRQLRRHDAPIAYAQNAGEARARRGACYAASADPSTTSTSTSTSSPNNKPSIFEQVKNQGVGGVLAYGVFNTLYYVSAFTVAIVASAKTGALGVGAKAGGSVVFAKLSALLVTVWAGSQVTKLPRAMAALACAPLANRTLDYAADRLPSSWTLARRRTCAFAGAVVLCWALFAAVFAAGYLAVASSA</sequence>